<keyword evidence="2" id="KW-1185">Reference proteome</keyword>
<proteinExistence type="predicted"/>
<gene>
    <name evidence="1" type="ORF">CFP56_019489</name>
</gene>
<evidence type="ECO:0000313" key="1">
    <source>
        <dbReference type="EMBL" id="KAK7838565.1"/>
    </source>
</evidence>
<evidence type="ECO:0000313" key="2">
    <source>
        <dbReference type="Proteomes" id="UP000237347"/>
    </source>
</evidence>
<name>A0AAW0KGL5_QUESU</name>
<dbReference type="AlphaFoldDB" id="A0AAW0KGL5"/>
<dbReference type="EMBL" id="PKMF04000304">
    <property type="protein sequence ID" value="KAK7838565.1"/>
    <property type="molecule type" value="Genomic_DNA"/>
</dbReference>
<reference evidence="1 2" key="1">
    <citation type="journal article" date="2018" name="Sci. Data">
        <title>The draft genome sequence of cork oak.</title>
        <authorList>
            <person name="Ramos A.M."/>
            <person name="Usie A."/>
            <person name="Barbosa P."/>
            <person name="Barros P.M."/>
            <person name="Capote T."/>
            <person name="Chaves I."/>
            <person name="Simoes F."/>
            <person name="Abreu I."/>
            <person name="Carrasquinho I."/>
            <person name="Faro C."/>
            <person name="Guimaraes J.B."/>
            <person name="Mendonca D."/>
            <person name="Nobrega F."/>
            <person name="Rodrigues L."/>
            <person name="Saibo N.J.M."/>
            <person name="Varela M.C."/>
            <person name="Egas C."/>
            <person name="Matos J."/>
            <person name="Miguel C.M."/>
            <person name="Oliveira M.M."/>
            <person name="Ricardo C.P."/>
            <person name="Goncalves S."/>
        </authorList>
    </citation>
    <scope>NUCLEOTIDE SEQUENCE [LARGE SCALE GENOMIC DNA]</scope>
    <source>
        <strain evidence="2">cv. HL8</strain>
    </source>
</reference>
<protein>
    <submittedName>
        <fullName evidence="1">Uncharacterized protein</fullName>
    </submittedName>
</protein>
<accession>A0AAW0KGL5</accession>
<dbReference type="Proteomes" id="UP000237347">
    <property type="component" value="Unassembled WGS sequence"/>
</dbReference>
<comment type="caution">
    <text evidence="1">The sequence shown here is derived from an EMBL/GenBank/DDBJ whole genome shotgun (WGS) entry which is preliminary data.</text>
</comment>
<organism evidence="1 2">
    <name type="scientific">Quercus suber</name>
    <name type="common">Cork oak</name>
    <dbReference type="NCBI Taxonomy" id="58331"/>
    <lineage>
        <taxon>Eukaryota</taxon>
        <taxon>Viridiplantae</taxon>
        <taxon>Streptophyta</taxon>
        <taxon>Embryophyta</taxon>
        <taxon>Tracheophyta</taxon>
        <taxon>Spermatophyta</taxon>
        <taxon>Magnoliopsida</taxon>
        <taxon>eudicotyledons</taxon>
        <taxon>Gunneridae</taxon>
        <taxon>Pentapetalae</taxon>
        <taxon>rosids</taxon>
        <taxon>fabids</taxon>
        <taxon>Fagales</taxon>
        <taxon>Fagaceae</taxon>
        <taxon>Quercus</taxon>
    </lineage>
</organism>
<sequence>MIWKEEVKVDVKMYSHDHIDAWVDGGLNVGWWHLIGFYGNLEIAKRPESWAKLKYLKGTLSLPWVAIGDFYEITGLSENEGGINL</sequence>